<evidence type="ECO:0000256" key="1">
    <source>
        <dbReference type="SAM" id="Phobius"/>
    </source>
</evidence>
<feature type="transmembrane region" description="Helical" evidence="1">
    <location>
        <begin position="57"/>
        <end position="78"/>
    </location>
</feature>
<gene>
    <name evidence="2" type="ORF">S12H4_16492</name>
</gene>
<feature type="non-terminal residue" evidence="2">
    <location>
        <position position="120"/>
    </location>
</feature>
<keyword evidence="1" id="KW-0472">Membrane</keyword>
<keyword evidence="1" id="KW-1133">Transmembrane helix</keyword>
<dbReference type="AlphaFoldDB" id="X1STX7"/>
<proteinExistence type="predicted"/>
<name>X1STX7_9ZZZZ</name>
<accession>X1STX7</accession>
<sequence>MRPTEKIKRLFVKSNVTVSSEVDDEMIRDAFLAFKKYKKNSAAIQPNIWRIIMKSRITVFAAAAVIIIAVLVTINQFGSSLDRASIAFASTLETMKRMPWMHVITESDTPRGKERSEGWI</sequence>
<keyword evidence="1" id="KW-0812">Transmembrane</keyword>
<dbReference type="EMBL" id="BARW01007980">
    <property type="protein sequence ID" value="GAI78810.1"/>
    <property type="molecule type" value="Genomic_DNA"/>
</dbReference>
<comment type="caution">
    <text evidence="2">The sequence shown here is derived from an EMBL/GenBank/DDBJ whole genome shotgun (WGS) entry which is preliminary data.</text>
</comment>
<protein>
    <submittedName>
        <fullName evidence="2">Uncharacterized protein</fullName>
    </submittedName>
</protein>
<organism evidence="2">
    <name type="scientific">marine sediment metagenome</name>
    <dbReference type="NCBI Taxonomy" id="412755"/>
    <lineage>
        <taxon>unclassified sequences</taxon>
        <taxon>metagenomes</taxon>
        <taxon>ecological metagenomes</taxon>
    </lineage>
</organism>
<reference evidence="2" key="1">
    <citation type="journal article" date="2014" name="Front. Microbiol.">
        <title>High frequency of phylogenetically diverse reductive dehalogenase-homologous genes in deep subseafloor sedimentary metagenomes.</title>
        <authorList>
            <person name="Kawai M."/>
            <person name="Futagami T."/>
            <person name="Toyoda A."/>
            <person name="Takaki Y."/>
            <person name="Nishi S."/>
            <person name="Hori S."/>
            <person name="Arai W."/>
            <person name="Tsubouchi T."/>
            <person name="Morono Y."/>
            <person name="Uchiyama I."/>
            <person name="Ito T."/>
            <person name="Fujiyama A."/>
            <person name="Inagaki F."/>
            <person name="Takami H."/>
        </authorList>
    </citation>
    <scope>NUCLEOTIDE SEQUENCE</scope>
    <source>
        <strain evidence="2">Expedition CK06-06</strain>
    </source>
</reference>
<evidence type="ECO:0000313" key="2">
    <source>
        <dbReference type="EMBL" id="GAI78810.1"/>
    </source>
</evidence>